<evidence type="ECO:0000313" key="1">
    <source>
        <dbReference type="EMBL" id="QQT99082.1"/>
    </source>
</evidence>
<evidence type="ECO:0000313" key="2">
    <source>
        <dbReference type="Proteomes" id="UP000596202"/>
    </source>
</evidence>
<name>A0A9Q6Z7C6_MYROD</name>
<accession>A0A9Q6Z7C6</accession>
<sequence length="209" mass="23783">MKILIVESNLMVVEGYISILGKKKHTFLNTTNCEDFFTLFETILDLDLAIITYDLVGVSENKLVSVSDCVLVIKRNIPYCKIILLSESEKALALYTMYKTIETDALIVQSDFTKELLLDLVESNKYTLPYLSPLAEGAIQTIIKNNTLLDSKNRRIIALLSQGYRIYQLSDEILLSRSAIQKRVSKMMVAFNVKDYQELLAVLRVCKII</sequence>
<dbReference type="Proteomes" id="UP000596202">
    <property type="component" value="Chromosome"/>
</dbReference>
<protein>
    <submittedName>
        <fullName evidence="1">Uncharacterized protein</fullName>
    </submittedName>
</protein>
<dbReference type="RefSeq" id="WP_036462585.1">
    <property type="nucleotide sequence ID" value="NZ_CP068108.1"/>
</dbReference>
<dbReference type="Gene3D" id="3.40.50.2300">
    <property type="match status" value="1"/>
</dbReference>
<proteinExistence type="predicted"/>
<gene>
    <name evidence="1" type="ORF">I6I88_12775</name>
</gene>
<reference evidence="1 2" key="1">
    <citation type="submission" date="2021-01" db="EMBL/GenBank/DDBJ databases">
        <title>FDA dAtabase for Regulatory Grade micrObial Sequences (FDA-ARGOS): Supporting development and validation of Infectious Disease Dx tests.</title>
        <authorList>
            <person name="Sproer C."/>
            <person name="Gronow S."/>
            <person name="Severitt S."/>
            <person name="Schroder I."/>
            <person name="Tallon L."/>
            <person name="Sadzewicz L."/>
            <person name="Zhao X."/>
            <person name="Boylan J."/>
            <person name="Ott S."/>
            <person name="Bowen H."/>
            <person name="Vavikolanu K."/>
            <person name="Mehta A."/>
            <person name="Aluvathingal J."/>
            <person name="Nadendla S."/>
            <person name="Lowell S."/>
            <person name="Myers T."/>
            <person name="Yan Y."/>
            <person name="Sichtig H."/>
        </authorList>
    </citation>
    <scope>NUCLEOTIDE SEQUENCE [LARGE SCALE GENOMIC DNA]</scope>
    <source>
        <strain evidence="1 2">FDAARGOS_1131</strain>
    </source>
</reference>
<organism evidence="1 2">
    <name type="scientific">Myroides odoratus</name>
    <name type="common">Flavobacterium odoratum</name>
    <dbReference type="NCBI Taxonomy" id="256"/>
    <lineage>
        <taxon>Bacteria</taxon>
        <taxon>Pseudomonadati</taxon>
        <taxon>Bacteroidota</taxon>
        <taxon>Flavobacteriia</taxon>
        <taxon>Flavobacteriales</taxon>
        <taxon>Flavobacteriaceae</taxon>
        <taxon>Myroides</taxon>
    </lineage>
</organism>
<dbReference type="GeneID" id="93528541"/>
<dbReference type="EMBL" id="CP068108">
    <property type="protein sequence ID" value="QQT99082.1"/>
    <property type="molecule type" value="Genomic_DNA"/>
</dbReference>
<dbReference type="OrthoDB" id="651456at2"/>
<dbReference type="AlphaFoldDB" id="A0A9Q6Z7C6"/>